<accession>A0ABQ3K7P6</accession>
<name>A0ABQ3K7P6_9DEIO</name>
<dbReference type="PANTHER" id="PTHR14969">
    <property type="entry name" value="SPHINGOSINE-1-PHOSPHATE PHOSPHOHYDROLASE"/>
    <property type="match status" value="1"/>
</dbReference>
<dbReference type="EMBL" id="BNAL01000022">
    <property type="protein sequence ID" value="GHG05684.1"/>
    <property type="molecule type" value="Genomic_DNA"/>
</dbReference>
<feature type="transmembrane region" description="Helical" evidence="1">
    <location>
        <begin position="128"/>
        <end position="146"/>
    </location>
</feature>
<dbReference type="SUPFAM" id="SSF48317">
    <property type="entry name" value="Acid phosphatase/Vanadium-dependent haloperoxidase"/>
    <property type="match status" value="1"/>
</dbReference>
<protein>
    <submittedName>
        <fullName evidence="3">Phosphatase PAP2 family protein</fullName>
    </submittedName>
</protein>
<keyword evidence="1" id="KW-1133">Transmembrane helix</keyword>
<dbReference type="InterPro" id="IPR000326">
    <property type="entry name" value="PAP2/HPO"/>
</dbReference>
<organism evidence="3 4">
    <name type="scientific">Deinococcus piscis</name>
    <dbReference type="NCBI Taxonomy" id="394230"/>
    <lineage>
        <taxon>Bacteria</taxon>
        <taxon>Thermotogati</taxon>
        <taxon>Deinococcota</taxon>
        <taxon>Deinococci</taxon>
        <taxon>Deinococcales</taxon>
        <taxon>Deinococcaceae</taxon>
        <taxon>Deinococcus</taxon>
    </lineage>
</organism>
<comment type="caution">
    <text evidence="3">The sequence shown here is derived from an EMBL/GenBank/DDBJ whole genome shotgun (WGS) entry which is preliminary data.</text>
</comment>
<feature type="transmembrane region" description="Helical" evidence="1">
    <location>
        <begin position="236"/>
        <end position="256"/>
    </location>
</feature>
<feature type="transmembrane region" description="Helical" evidence="1">
    <location>
        <begin position="105"/>
        <end position="122"/>
    </location>
</feature>
<feature type="transmembrane region" description="Helical" evidence="1">
    <location>
        <begin position="211"/>
        <end position="230"/>
    </location>
</feature>
<proteinExistence type="predicted"/>
<dbReference type="PANTHER" id="PTHR14969:SF13">
    <property type="entry name" value="AT30094P"/>
    <property type="match status" value="1"/>
</dbReference>
<dbReference type="Proteomes" id="UP000632154">
    <property type="component" value="Unassembled WGS sequence"/>
</dbReference>
<evidence type="ECO:0000313" key="3">
    <source>
        <dbReference type="EMBL" id="GHG05684.1"/>
    </source>
</evidence>
<evidence type="ECO:0000256" key="1">
    <source>
        <dbReference type="SAM" id="Phobius"/>
    </source>
</evidence>
<reference evidence="4" key="1">
    <citation type="journal article" date="2019" name="Int. J. Syst. Evol. Microbiol.">
        <title>The Global Catalogue of Microorganisms (GCM) 10K type strain sequencing project: providing services to taxonomists for standard genome sequencing and annotation.</title>
        <authorList>
            <consortium name="The Broad Institute Genomics Platform"/>
            <consortium name="The Broad Institute Genome Sequencing Center for Infectious Disease"/>
            <person name="Wu L."/>
            <person name="Ma J."/>
        </authorList>
    </citation>
    <scope>NUCLEOTIDE SEQUENCE [LARGE SCALE GENOMIC DNA]</scope>
    <source>
        <strain evidence="4">CGMCC 1.18439</strain>
    </source>
</reference>
<evidence type="ECO:0000259" key="2">
    <source>
        <dbReference type="SMART" id="SM00014"/>
    </source>
</evidence>
<dbReference type="Gene3D" id="1.20.144.10">
    <property type="entry name" value="Phosphatidic acid phosphatase type 2/haloperoxidase"/>
    <property type="match status" value="1"/>
</dbReference>
<evidence type="ECO:0000313" key="4">
    <source>
        <dbReference type="Proteomes" id="UP000632154"/>
    </source>
</evidence>
<dbReference type="SMART" id="SM00014">
    <property type="entry name" value="acidPPc"/>
    <property type="match status" value="1"/>
</dbReference>
<sequence>MPPELWLAITNLGRDEVFIAVLALYTWLISPQRARQLGVAFALSYLVNSALKYSLDLPRPFAADPAAAASEAARATAGGPSFPSGHAQLGSTLWLGMAAQLRRPSFWVVAALLAGLIAYSRIALGVHYPADVLAGVGLGLGFAALAGTSRWALPTQSLWRWGVPAALLLACTLIPAGTPRELPAGLGMLAGFWALRPDYTPPRTWTGRAAVALLGLALVMGLYLALSALLPDSWKALAAVTALRYAALVLFAGVAVPRLLRRWLPLDVSLATEQTPVQTHPPI</sequence>
<keyword evidence="1" id="KW-0812">Transmembrane</keyword>
<feature type="transmembrane region" description="Helical" evidence="1">
    <location>
        <begin position="158"/>
        <end position="176"/>
    </location>
</feature>
<dbReference type="Pfam" id="PF01569">
    <property type="entry name" value="PAP2"/>
    <property type="match status" value="1"/>
</dbReference>
<dbReference type="InterPro" id="IPR036938">
    <property type="entry name" value="PAP2/HPO_sf"/>
</dbReference>
<keyword evidence="4" id="KW-1185">Reference proteome</keyword>
<feature type="domain" description="Phosphatidic acid phosphatase type 2/haloperoxidase" evidence="2">
    <location>
        <begin position="34"/>
        <end position="147"/>
    </location>
</feature>
<keyword evidence="1" id="KW-0472">Membrane</keyword>
<gene>
    <name evidence="3" type="ORF">GCM10017783_17800</name>
</gene>
<dbReference type="RefSeq" id="WP_189643344.1">
    <property type="nucleotide sequence ID" value="NZ_BNAL01000022.1"/>
</dbReference>